<dbReference type="EMBL" id="KQ993920">
    <property type="protein sequence ID" value="KZV48336.1"/>
    <property type="molecule type" value="Genomic_DNA"/>
</dbReference>
<evidence type="ECO:0000256" key="1">
    <source>
        <dbReference type="SAM" id="MobiDB-lite"/>
    </source>
</evidence>
<organism evidence="2 3">
    <name type="scientific">Dorcoceras hygrometricum</name>
    <dbReference type="NCBI Taxonomy" id="472368"/>
    <lineage>
        <taxon>Eukaryota</taxon>
        <taxon>Viridiplantae</taxon>
        <taxon>Streptophyta</taxon>
        <taxon>Embryophyta</taxon>
        <taxon>Tracheophyta</taxon>
        <taxon>Spermatophyta</taxon>
        <taxon>Magnoliopsida</taxon>
        <taxon>eudicotyledons</taxon>
        <taxon>Gunneridae</taxon>
        <taxon>Pentapetalae</taxon>
        <taxon>asterids</taxon>
        <taxon>lamiids</taxon>
        <taxon>Lamiales</taxon>
        <taxon>Gesneriaceae</taxon>
        <taxon>Didymocarpoideae</taxon>
        <taxon>Trichosporeae</taxon>
        <taxon>Loxocarpinae</taxon>
        <taxon>Dorcoceras</taxon>
    </lineage>
</organism>
<sequence length="371" mass="40747">MKSRKQVSLVGTRSPIKRSWTRIISAIHDRQKENSAVARCRETRRTAAAAATYREAAAAHRRAKRDALPCATSCFQRPATVRRVAVMFHNQCASRRPSSVRDLRQQPASNHETAPSNRRDAAATMRDLRATRVSMTFRVVRTNQYYQDLELIHSTNGNHLESPNEDSSIDHQVTIYLHAQNITMFPTNETWVFSTRCYLEGLTRSARRIVSKTDRSKSDQVSGGGGDGGRRPAAAAALGEKGAAHLGALRKSHFQNPHPMLNTLSSVSVRESRIQYLCDPQWFRDTASRGPTTIVAPESQFRTCPSDHVVPEKSNAIVGVVTTGFECLPPSCDGLTGPDDHGPMISRLIDRGVSGNLAGQSGSSAGRSPHP</sequence>
<keyword evidence="3" id="KW-1185">Reference proteome</keyword>
<dbReference type="Proteomes" id="UP000250235">
    <property type="component" value="Unassembled WGS sequence"/>
</dbReference>
<proteinExistence type="predicted"/>
<evidence type="ECO:0000313" key="3">
    <source>
        <dbReference type="Proteomes" id="UP000250235"/>
    </source>
</evidence>
<dbReference type="AlphaFoldDB" id="A0A2Z7CU40"/>
<name>A0A2Z7CU40_9LAMI</name>
<feature type="compositionally biased region" description="Polar residues" evidence="1">
    <location>
        <begin position="106"/>
        <end position="116"/>
    </location>
</feature>
<feature type="region of interest" description="Disordered" evidence="1">
    <location>
        <begin position="95"/>
        <end position="121"/>
    </location>
</feature>
<feature type="region of interest" description="Disordered" evidence="1">
    <location>
        <begin position="210"/>
        <end position="235"/>
    </location>
</feature>
<reference evidence="2 3" key="1">
    <citation type="journal article" date="2015" name="Proc. Natl. Acad. Sci. U.S.A.">
        <title>The resurrection genome of Boea hygrometrica: A blueprint for survival of dehydration.</title>
        <authorList>
            <person name="Xiao L."/>
            <person name="Yang G."/>
            <person name="Zhang L."/>
            <person name="Yang X."/>
            <person name="Zhao S."/>
            <person name="Ji Z."/>
            <person name="Zhou Q."/>
            <person name="Hu M."/>
            <person name="Wang Y."/>
            <person name="Chen M."/>
            <person name="Xu Y."/>
            <person name="Jin H."/>
            <person name="Xiao X."/>
            <person name="Hu G."/>
            <person name="Bao F."/>
            <person name="Hu Y."/>
            <person name="Wan P."/>
            <person name="Li L."/>
            <person name="Deng X."/>
            <person name="Kuang T."/>
            <person name="Xiang C."/>
            <person name="Zhu J.K."/>
            <person name="Oliver M.J."/>
            <person name="He Y."/>
        </authorList>
    </citation>
    <scope>NUCLEOTIDE SEQUENCE [LARGE SCALE GENOMIC DNA]</scope>
    <source>
        <strain evidence="3">cv. XS01</strain>
    </source>
</reference>
<evidence type="ECO:0000313" key="2">
    <source>
        <dbReference type="EMBL" id="KZV48336.1"/>
    </source>
</evidence>
<accession>A0A2Z7CU40</accession>
<gene>
    <name evidence="2" type="ORF">F511_24442</name>
</gene>
<protein>
    <submittedName>
        <fullName evidence="2">Uncharacterized protein</fullName>
    </submittedName>
</protein>